<gene>
    <name evidence="1" type="ORF">UFOPK1855_00187</name>
</gene>
<organism evidence="1">
    <name type="scientific">freshwater metagenome</name>
    <dbReference type="NCBI Taxonomy" id="449393"/>
    <lineage>
        <taxon>unclassified sequences</taxon>
        <taxon>metagenomes</taxon>
        <taxon>ecological metagenomes</taxon>
    </lineage>
</organism>
<protein>
    <submittedName>
        <fullName evidence="1">Unannotated protein</fullName>
    </submittedName>
</protein>
<name>A0A6J6H093_9ZZZZ</name>
<dbReference type="EMBL" id="CAEZUW010000016">
    <property type="protein sequence ID" value="CAB4607102.1"/>
    <property type="molecule type" value="Genomic_DNA"/>
</dbReference>
<accession>A0A6J6H093</accession>
<reference evidence="1" key="1">
    <citation type="submission" date="2020-05" db="EMBL/GenBank/DDBJ databases">
        <authorList>
            <person name="Chiriac C."/>
            <person name="Salcher M."/>
            <person name="Ghai R."/>
            <person name="Kavagutti S V."/>
        </authorList>
    </citation>
    <scope>NUCLEOTIDE SEQUENCE</scope>
</reference>
<sequence>MRERDELDAPDEAIENWGETVVTHAPFYRMLYYPDVLDLRRCGYEVATFAELFDRLDGAVVSQARVAHELLHQPGGNAIWNPHRARQIEFSTRAALHRFGLSDAPTMLRRMLGRAFPGDSVSHLAVDLLNVFFWAALAQIARDYAWRMPQLAMYADYLEYPVVAAFGMPASTAKNAA</sequence>
<dbReference type="AlphaFoldDB" id="A0A6J6H093"/>
<proteinExistence type="predicted"/>
<evidence type="ECO:0000313" key="1">
    <source>
        <dbReference type="EMBL" id="CAB4607102.1"/>
    </source>
</evidence>